<evidence type="ECO:0000256" key="3">
    <source>
        <dbReference type="ARBA" id="ARBA00022448"/>
    </source>
</evidence>
<dbReference type="EMBL" id="SORI01000005">
    <property type="protein sequence ID" value="TDY61736.1"/>
    <property type="molecule type" value="Genomic_DNA"/>
</dbReference>
<gene>
    <name evidence="9" type="ORF">C8D99_105149</name>
</gene>
<dbReference type="SMART" id="SM00382">
    <property type="entry name" value="AAA"/>
    <property type="match status" value="1"/>
</dbReference>
<protein>
    <submittedName>
        <fullName evidence="9">Peptide/nickel transport system ATP-binding protein</fullName>
    </submittedName>
</protein>
<keyword evidence="7" id="KW-0472">Membrane</keyword>
<dbReference type="InterPro" id="IPR027417">
    <property type="entry name" value="P-loop_NTPase"/>
</dbReference>
<dbReference type="PROSITE" id="PS00211">
    <property type="entry name" value="ABC_TRANSPORTER_1"/>
    <property type="match status" value="1"/>
</dbReference>
<dbReference type="GO" id="GO:0005886">
    <property type="term" value="C:plasma membrane"/>
    <property type="evidence" value="ECO:0007669"/>
    <property type="project" value="UniProtKB-SubCell"/>
</dbReference>
<dbReference type="InterPro" id="IPR003593">
    <property type="entry name" value="AAA+_ATPase"/>
</dbReference>
<dbReference type="RefSeq" id="WP_243833843.1">
    <property type="nucleotide sequence ID" value="NZ_SORI01000005.1"/>
</dbReference>
<dbReference type="Pfam" id="PF00005">
    <property type="entry name" value="ABC_tran"/>
    <property type="match status" value="1"/>
</dbReference>
<dbReference type="PANTHER" id="PTHR43297:SF2">
    <property type="entry name" value="DIPEPTIDE TRANSPORT ATP-BINDING PROTEIN DPPD"/>
    <property type="match status" value="1"/>
</dbReference>
<dbReference type="InterPro" id="IPR003439">
    <property type="entry name" value="ABC_transporter-like_ATP-bd"/>
</dbReference>
<dbReference type="InterPro" id="IPR050388">
    <property type="entry name" value="ABC_Ni/Peptide_Import"/>
</dbReference>
<evidence type="ECO:0000256" key="5">
    <source>
        <dbReference type="ARBA" id="ARBA00022741"/>
    </source>
</evidence>
<accession>A0A4R8MD74</accession>
<sequence length="264" mass="28208">MIDIRNLSVTYGRMTSEGRGSQAAAVKNVSMTIRKGLFSALAGESGSGKSTVLMAIPGLLPPGTAVSGEILLDGKNLLALPENELNRIRWRRIAIVPQGAMNSFTPVLTVGRHVEEVLSVHLGLSRKEALDRLTPLFALAGLDGELARRYPHELSGGQKQRAAIALALACSPDYLLCDEPTTALDVITQRGIIVTLKNLVDEKGLGLLLISHDLPLAASVADRLHILKDGELAEEGDPAEITARPRNPHTRALVKALLDLEEGS</sequence>
<evidence type="ECO:0000256" key="1">
    <source>
        <dbReference type="ARBA" id="ARBA00004202"/>
    </source>
</evidence>
<dbReference type="Gene3D" id="3.40.50.300">
    <property type="entry name" value="P-loop containing nucleotide triphosphate hydrolases"/>
    <property type="match status" value="1"/>
</dbReference>
<dbReference type="SUPFAM" id="SSF52540">
    <property type="entry name" value="P-loop containing nucleoside triphosphate hydrolases"/>
    <property type="match status" value="1"/>
</dbReference>
<dbReference type="GO" id="GO:0016887">
    <property type="term" value="F:ATP hydrolysis activity"/>
    <property type="evidence" value="ECO:0007669"/>
    <property type="project" value="InterPro"/>
</dbReference>
<dbReference type="PANTHER" id="PTHR43297">
    <property type="entry name" value="OLIGOPEPTIDE TRANSPORT ATP-BINDING PROTEIN APPD"/>
    <property type="match status" value="1"/>
</dbReference>
<proteinExistence type="inferred from homology"/>
<dbReference type="GO" id="GO:0005524">
    <property type="term" value="F:ATP binding"/>
    <property type="evidence" value="ECO:0007669"/>
    <property type="project" value="UniProtKB-KW"/>
</dbReference>
<evidence type="ECO:0000256" key="4">
    <source>
        <dbReference type="ARBA" id="ARBA00022475"/>
    </source>
</evidence>
<evidence type="ECO:0000313" key="9">
    <source>
        <dbReference type="EMBL" id="TDY61736.1"/>
    </source>
</evidence>
<comment type="similarity">
    <text evidence="2">Belongs to the ABC transporter superfamily.</text>
</comment>
<keyword evidence="5" id="KW-0547">Nucleotide-binding</keyword>
<dbReference type="PROSITE" id="PS50893">
    <property type="entry name" value="ABC_TRANSPORTER_2"/>
    <property type="match status" value="1"/>
</dbReference>
<dbReference type="InterPro" id="IPR017871">
    <property type="entry name" value="ABC_transporter-like_CS"/>
</dbReference>
<keyword evidence="3" id="KW-0813">Transport</keyword>
<comment type="subcellular location">
    <subcellularLocation>
        <location evidence="1">Cell membrane</location>
        <topology evidence="1">Peripheral membrane protein</topology>
    </subcellularLocation>
</comment>
<keyword evidence="4" id="KW-1003">Cell membrane</keyword>
<organism evidence="9 10">
    <name type="scientific">Aminivibrio pyruvatiphilus</name>
    <dbReference type="NCBI Taxonomy" id="1005740"/>
    <lineage>
        <taxon>Bacteria</taxon>
        <taxon>Thermotogati</taxon>
        <taxon>Synergistota</taxon>
        <taxon>Synergistia</taxon>
        <taxon>Synergistales</taxon>
        <taxon>Aminobacteriaceae</taxon>
        <taxon>Aminivibrio</taxon>
    </lineage>
</organism>
<keyword evidence="10" id="KW-1185">Reference proteome</keyword>
<evidence type="ECO:0000256" key="2">
    <source>
        <dbReference type="ARBA" id="ARBA00005417"/>
    </source>
</evidence>
<evidence type="ECO:0000256" key="7">
    <source>
        <dbReference type="ARBA" id="ARBA00023136"/>
    </source>
</evidence>
<feature type="domain" description="ABC transporter" evidence="8">
    <location>
        <begin position="4"/>
        <end position="254"/>
    </location>
</feature>
<keyword evidence="6 9" id="KW-0067">ATP-binding</keyword>
<reference evidence="9 10" key="1">
    <citation type="submission" date="2019-03" db="EMBL/GenBank/DDBJ databases">
        <title>Genomic Encyclopedia of Type Strains, Phase IV (KMG-IV): sequencing the most valuable type-strain genomes for metagenomic binning, comparative biology and taxonomic classification.</title>
        <authorList>
            <person name="Goeker M."/>
        </authorList>
    </citation>
    <scope>NUCLEOTIDE SEQUENCE [LARGE SCALE GENOMIC DNA]</scope>
    <source>
        <strain evidence="9 10">DSM 25964</strain>
    </source>
</reference>
<comment type="caution">
    <text evidence="9">The sequence shown here is derived from an EMBL/GenBank/DDBJ whole genome shotgun (WGS) entry which is preliminary data.</text>
</comment>
<dbReference type="CDD" id="cd03257">
    <property type="entry name" value="ABC_NikE_OppD_transporters"/>
    <property type="match status" value="1"/>
</dbReference>
<dbReference type="Proteomes" id="UP000295066">
    <property type="component" value="Unassembled WGS sequence"/>
</dbReference>
<name>A0A4R8MD74_9BACT</name>
<evidence type="ECO:0000256" key="6">
    <source>
        <dbReference type="ARBA" id="ARBA00022840"/>
    </source>
</evidence>
<dbReference type="AlphaFoldDB" id="A0A4R8MD74"/>
<evidence type="ECO:0000313" key="10">
    <source>
        <dbReference type="Proteomes" id="UP000295066"/>
    </source>
</evidence>
<evidence type="ECO:0000259" key="8">
    <source>
        <dbReference type="PROSITE" id="PS50893"/>
    </source>
</evidence>